<accession>A0A9X1W070</accession>
<dbReference type="SUPFAM" id="SSF54593">
    <property type="entry name" value="Glyoxalase/Bleomycin resistance protein/Dihydroxybiphenyl dioxygenase"/>
    <property type="match status" value="1"/>
</dbReference>
<organism evidence="3 4">
    <name type="scientific">Variovorax terrae</name>
    <dbReference type="NCBI Taxonomy" id="2923278"/>
    <lineage>
        <taxon>Bacteria</taxon>
        <taxon>Pseudomonadati</taxon>
        <taxon>Pseudomonadota</taxon>
        <taxon>Betaproteobacteria</taxon>
        <taxon>Burkholderiales</taxon>
        <taxon>Comamonadaceae</taxon>
        <taxon>Variovorax</taxon>
    </lineage>
</organism>
<dbReference type="GO" id="GO:0046872">
    <property type="term" value="F:metal ion binding"/>
    <property type="evidence" value="ECO:0007669"/>
    <property type="project" value="UniProtKB-KW"/>
</dbReference>
<dbReference type="Proteomes" id="UP001139447">
    <property type="component" value="Unassembled WGS sequence"/>
</dbReference>
<evidence type="ECO:0000313" key="4">
    <source>
        <dbReference type="Proteomes" id="UP001139447"/>
    </source>
</evidence>
<dbReference type="GO" id="GO:0004493">
    <property type="term" value="F:methylmalonyl-CoA epimerase activity"/>
    <property type="evidence" value="ECO:0007669"/>
    <property type="project" value="TreeGrafter"/>
</dbReference>
<dbReference type="RefSeq" id="WP_243309737.1">
    <property type="nucleotide sequence ID" value="NZ_JALGBI010000004.1"/>
</dbReference>
<dbReference type="Gene3D" id="3.10.180.10">
    <property type="entry name" value="2,3-Dihydroxybiphenyl 1,2-Dioxygenase, domain 1"/>
    <property type="match status" value="2"/>
</dbReference>
<protein>
    <submittedName>
        <fullName evidence="3">VOC family protein</fullName>
    </submittedName>
</protein>
<dbReference type="PANTHER" id="PTHR43048:SF3">
    <property type="entry name" value="METHYLMALONYL-COA EPIMERASE, MITOCHONDRIAL"/>
    <property type="match status" value="1"/>
</dbReference>
<dbReference type="Pfam" id="PF00903">
    <property type="entry name" value="Glyoxalase"/>
    <property type="match status" value="1"/>
</dbReference>
<dbReference type="PROSITE" id="PS51819">
    <property type="entry name" value="VOC"/>
    <property type="match status" value="1"/>
</dbReference>
<dbReference type="InterPro" id="IPR029068">
    <property type="entry name" value="Glyas_Bleomycin-R_OHBP_Dase"/>
</dbReference>
<evidence type="ECO:0000256" key="1">
    <source>
        <dbReference type="ARBA" id="ARBA00022723"/>
    </source>
</evidence>
<proteinExistence type="predicted"/>
<keyword evidence="4" id="KW-1185">Reference proteome</keyword>
<dbReference type="GO" id="GO:0046491">
    <property type="term" value="P:L-methylmalonyl-CoA metabolic process"/>
    <property type="evidence" value="ECO:0007669"/>
    <property type="project" value="TreeGrafter"/>
</dbReference>
<dbReference type="InterPro" id="IPR004360">
    <property type="entry name" value="Glyas_Fos-R_dOase_dom"/>
</dbReference>
<comment type="caution">
    <text evidence="3">The sequence shown here is derived from an EMBL/GenBank/DDBJ whole genome shotgun (WGS) entry which is preliminary data.</text>
</comment>
<dbReference type="PANTHER" id="PTHR43048">
    <property type="entry name" value="METHYLMALONYL-COA EPIMERASE"/>
    <property type="match status" value="1"/>
</dbReference>
<keyword evidence="1" id="KW-0479">Metal-binding</keyword>
<dbReference type="InterPro" id="IPR037523">
    <property type="entry name" value="VOC_core"/>
</dbReference>
<gene>
    <name evidence="3" type="ORF">MMF98_23230</name>
</gene>
<dbReference type="AlphaFoldDB" id="A0A9X1W070"/>
<reference evidence="3" key="1">
    <citation type="submission" date="2022-03" db="EMBL/GenBank/DDBJ databases">
        <authorList>
            <person name="Woo C.Y."/>
        </authorList>
    </citation>
    <scope>NUCLEOTIDE SEQUENCE</scope>
    <source>
        <strain evidence="3">CYS-02</strain>
    </source>
</reference>
<dbReference type="EMBL" id="JALGBI010000004">
    <property type="protein sequence ID" value="MCJ0766134.1"/>
    <property type="molecule type" value="Genomic_DNA"/>
</dbReference>
<dbReference type="InterPro" id="IPR051785">
    <property type="entry name" value="MMCE/EMCE_epimerase"/>
</dbReference>
<evidence type="ECO:0000313" key="3">
    <source>
        <dbReference type="EMBL" id="MCJ0766134.1"/>
    </source>
</evidence>
<name>A0A9X1W070_9BURK</name>
<feature type="domain" description="VOC" evidence="2">
    <location>
        <begin position="153"/>
        <end position="278"/>
    </location>
</feature>
<sequence>MSRAIDPLYVRYQVTNLVRLEGFLRDFGMERAGGSEQRLYMRGTGTAPYVYEAVRGSENRFLGAGLRVSCMQDLEALAKLKGSSPIEATTGAPGGGWRVRMRMPDGFEIDAVHFVENANGSAPADGLPFNTAASKPRVNTAVRVRREASPVRRLGHFVLHVTDHDASVAWLRERFGLLPSDFLAAPGQPDNIVGSFLRVDRGDEQVDHHCMLVLRTDSPGVHHCSFEVENLDAVMAAHDYLLARGYTLDCGVGRHLLGSQIFDYWRDPFGFRIEHYTDGDIVDRSHQPSVFAGTADETTQWGAKPPKDFFE</sequence>
<evidence type="ECO:0000259" key="2">
    <source>
        <dbReference type="PROSITE" id="PS51819"/>
    </source>
</evidence>